<proteinExistence type="predicted"/>
<reference evidence="3 4" key="1">
    <citation type="submission" date="2022-06" db="EMBL/GenBank/DDBJ databases">
        <title>Mycolicibacterium sp. CAU 1645 isolated from seawater.</title>
        <authorList>
            <person name="Kim W."/>
        </authorList>
    </citation>
    <scope>NUCLEOTIDE SEQUENCE [LARGE SCALE GENOMIC DNA]</scope>
    <source>
        <strain evidence="3 4">CAU 1645</strain>
    </source>
</reference>
<organism evidence="3 4">
    <name type="scientific">Mycolicibacterium arenosum</name>
    <dbReference type="NCBI Taxonomy" id="2952157"/>
    <lineage>
        <taxon>Bacteria</taxon>
        <taxon>Bacillati</taxon>
        <taxon>Actinomycetota</taxon>
        <taxon>Actinomycetes</taxon>
        <taxon>Mycobacteriales</taxon>
        <taxon>Mycobacteriaceae</taxon>
        <taxon>Mycolicibacterium</taxon>
    </lineage>
</organism>
<evidence type="ECO:0000256" key="2">
    <source>
        <dbReference type="SAM" id="SignalP"/>
    </source>
</evidence>
<sequence>MKKLIVVGTGAIGALALSTLLGGGVAAADDYAGQTYADASSAASDAGETVTVASRVGDKLSEDDCLVTRSQSTPFTSAIDGSSVDGIQFYLNCNGGVASATTPGNSLASEAGRTAQAAIDEEEAKAEAEAAAAQSEQAELEFAGEEPGVPGQVAGG</sequence>
<evidence type="ECO:0000313" key="3">
    <source>
        <dbReference type="EMBL" id="MCP9271486.1"/>
    </source>
</evidence>
<accession>A0ABT1LX82</accession>
<dbReference type="RefSeq" id="WP_255058540.1">
    <property type="nucleotide sequence ID" value="NZ_JANDBD010000002.1"/>
</dbReference>
<comment type="caution">
    <text evidence="3">The sequence shown here is derived from an EMBL/GenBank/DDBJ whole genome shotgun (WGS) entry which is preliminary data.</text>
</comment>
<evidence type="ECO:0000313" key="4">
    <source>
        <dbReference type="Proteomes" id="UP001651690"/>
    </source>
</evidence>
<feature type="region of interest" description="Disordered" evidence="1">
    <location>
        <begin position="115"/>
        <end position="156"/>
    </location>
</feature>
<name>A0ABT1LX82_9MYCO</name>
<protein>
    <recommendedName>
        <fullName evidence="5">DUF732 domain-containing protein</fullName>
    </recommendedName>
</protein>
<feature type="chain" id="PRO_5046467354" description="DUF732 domain-containing protein" evidence="2">
    <location>
        <begin position="29"/>
        <end position="156"/>
    </location>
</feature>
<evidence type="ECO:0000256" key="1">
    <source>
        <dbReference type="SAM" id="MobiDB-lite"/>
    </source>
</evidence>
<gene>
    <name evidence="3" type="ORF">NM203_04715</name>
</gene>
<evidence type="ECO:0008006" key="5">
    <source>
        <dbReference type="Google" id="ProtNLM"/>
    </source>
</evidence>
<keyword evidence="2" id="KW-0732">Signal</keyword>
<feature type="signal peptide" evidence="2">
    <location>
        <begin position="1"/>
        <end position="28"/>
    </location>
</feature>
<dbReference type="EMBL" id="JANDBD010000002">
    <property type="protein sequence ID" value="MCP9271486.1"/>
    <property type="molecule type" value="Genomic_DNA"/>
</dbReference>
<dbReference type="Proteomes" id="UP001651690">
    <property type="component" value="Unassembled WGS sequence"/>
</dbReference>
<keyword evidence="4" id="KW-1185">Reference proteome</keyword>